<proteinExistence type="predicted"/>
<accession>A0A7Z8Y3X4</accession>
<keyword evidence="1" id="KW-0472">Membrane</keyword>
<feature type="domain" description="HTH LytTR-type" evidence="2">
    <location>
        <begin position="158"/>
        <end position="257"/>
    </location>
</feature>
<gene>
    <name evidence="3" type="ORF">BREV_BREV_02001</name>
</gene>
<organism evidence="3 4">
    <name type="scientific">Brevundimonas mediterranea</name>
    <dbReference type="NCBI Taxonomy" id="74329"/>
    <lineage>
        <taxon>Bacteria</taxon>
        <taxon>Pseudomonadati</taxon>
        <taxon>Pseudomonadota</taxon>
        <taxon>Alphaproteobacteria</taxon>
        <taxon>Caulobacterales</taxon>
        <taxon>Caulobacteraceae</taxon>
        <taxon>Brevundimonas</taxon>
    </lineage>
</organism>
<evidence type="ECO:0000313" key="4">
    <source>
        <dbReference type="Proteomes" id="UP000289220"/>
    </source>
</evidence>
<feature type="transmembrane region" description="Helical" evidence="1">
    <location>
        <begin position="12"/>
        <end position="32"/>
    </location>
</feature>
<dbReference type="AlphaFoldDB" id="A0A7Z8Y3X4"/>
<dbReference type="SMART" id="SM00850">
    <property type="entry name" value="LytTR"/>
    <property type="match status" value="1"/>
</dbReference>
<dbReference type="PROSITE" id="PS51318">
    <property type="entry name" value="TAT"/>
    <property type="match status" value="1"/>
</dbReference>
<keyword evidence="4" id="KW-1185">Reference proteome</keyword>
<evidence type="ECO:0000259" key="2">
    <source>
        <dbReference type="PROSITE" id="PS50930"/>
    </source>
</evidence>
<dbReference type="InterPro" id="IPR006311">
    <property type="entry name" value="TAT_signal"/>
</dbReference>
<dbReference type="PROSITE" id="PS50930">
    <property type="entry name" value="HTH_LYTTR"/>
    <property type="match status" value="1"/>
</dbReference>
<name>A0A7Z8Y3X4_9CAUL</name>
<dbReference type="Gene3D" id="2.40.50.1020">
    <property type="entry name" value="LytTr DNA-binding domain"/>
    <property type="match status" value="1"/>
</dbReference>
<dbReference type="GO" id="GO:0003677">
    <property type="term" value="F:DNA binding"/>
    <property type="evidence" value="ECO:0007669"/>
    <property type="project" value="InterPro"/>
</dbReference>
<keyword evidence="1" id="KW-0812">Transmembrane</keyword>
<feature type="transmembrane region" description="Helical" evidence="1">
    <location>
        <begin position="44"/>
        <end position="64"/>
    </location>
</feature>
<dbReference type="RefSeq" id="WP_154726251.1">
    <property type="nucleotide sequence ID" value="NZ_UXHF01000038.1"/>
</dbReference>
<evidence type="ECO:0000256" key="1">
    <source>
        <dbReference type="SAM" id="Phobius"/>
    </source>
</evidence>
<evidence type="ECO:0000313" key="3">
    <source>
        <dbReference type="EMBL" id="VDC50427.1"/>
    </source>
</evidence>
<dbReference type="EMBL" id="UXHF01000038">
    <property type="protein sequence ID" value="VDC50427.1"/>
    <property type="molecule type" value="Genomic_DNA"/>
</dbReference>
<dbReference type="Proteomes" id="UP000289220">
    <property type="component" value="Unassembled WGS sequence"/>
</dbReference>
<protein>
    <recommendedName>
        <fullName evidence="2">HTH LytTR-type domain-containing protein</fullName>
    </recommendedName>
</protein>
<comment type="caution">
    <text evidence="3">The sequence shown here is derived from an EMBL/GenBank/DDBJ whole genome shotgun (WGS) entry which is preliminary data.</text>
</comment>
<dbReference type="InterPro" id="IPR007492">
    <property type="entry name" value="LytTR_DNA-bd_dom"/>
</dbReference>
<reference evidence="3 4" key="1">
    <citation type="submission" date="2018-11" db="EMBL/GenBank/DDBJ databases">
        <authorList>
            <person name="Peiro R."/>
            <person name="Begona"/>
            <person name="Cbmso G."/>
            <person name="Lopez M."/>
            <person name="Gonzalez S."/>
            <person name="Sacristan E."/>
            <person name="Castillo E."/>
        </authorList>
    </citation>
    <scope>NUCLEOTIDE SEQUENCE [LARGE SCALE GENOMIC DNA]</scope>
    <source>
        <strain evidence="3">Brev_genome</strain>
    </source>
</reference>
<keyword evidence="1" id="KW-1133">Transmembrane helix</keyword>
<sequence length="257" mass="28168">MTSPAADRRRTFLRGLVVASLVGVFLATTGAFGSANAPYVQRLAYWVMMMILGGLWGHLCSRIVTRFVNVDDRPWLTVAVMTAVITGPLSVIVWAATGLFFARKLYPLAALPQLFGPVLVVTLAVTTVNVFLGRAQPVQTHAAPASPAPASPPPVRFLDRLPLKLRGATLYAVQAEDHYLRLHTDRGSDLILMRLSDAVEELEGLEGARTHRSWWVARSAVRGVDRGDGRATLTLEGGLSVPVSRRYARTLREADWW</sequence>
<feature type="transmembrane region" description="Helical" evidence="1">
    <location>
        <begin position="114"/>
        <end position="132"/>
    </location>
</feature>
<feature type="transmembrane region" description="Helical" evidence="1">
    <location>
        <begin position="76"/>
        <end position="102"/>
    </location>
</feature>
<dbReference type="Pfam" id="PF04397">
    <property type="entry name" value="LytTR"/>
    <property type="match status" value="1"/>
</dbReference>